<evidence type="ECO:0000313" key="4">
    <source>
        <dbReference type="Proteomes" id="UP000253099"/>
    </source>
</evidence>
<feature type="coiled-coil region" evidence="1">
    <location>
        <begin position="351"/>
        <end position="378"/>
    </location>
</feature>
<reference evidence="3 4" key="1">
    <citation type="submission" date="2018-06" db="EMBL/GenBank/DDBJ databases">
        <title>Genomic insight into two independent archaeal endosymbiosis events.</title>
        <authorList>
            <person name="Lind A.E."/>
            <person name="Lewis W.H."/>
            <person name="Spang A."/>
            <person name="Guy L."/>
            <person name="Embley M.T."/>
            <person name="Ettema T.J.G."/>
        </authorList>
    </citation>
    <scope>NUCLEOTIDE SEQUENCE [LARGE SCALE GENOMIC DNA]</scope>
    <source>
        <strain evidence="3">NOE</strain>
    </source>
</reference>
<evidence type="ECO:0000256" key="1">
    <source>
        <dbReference type="SAM" id="Coils"/>
    </source>
</evidence>
<dbReference type="Proteomes" id="UP000253099">
    <property type="component" value="Unassembled WGS sequence"/>
</dbReference>
<dbReference type="EMBL" id="NIZT01000031">
    <property type="protein sequence ID" value="RBQ22955.1"/>
    <property type="molecule type" value="Genomic_DNA"/>
</dbReference>
<protein>
    <submittedName>
        <fullName evidence="3">Uncharacterized protein</fullName>
    </submittedName>
</protein>
<feature type="region of interest" description="Disordered" evidence="2">
    <location>
        <begin position="388"/>
        <end position="455"/>
    </location>
</feature>
<dbReference type="AlphaFoldDB" id="A0A366M9V4"/>
<keyword evidence="4" id="KW-1185">Reference proteome</keyword>
<feature type="coiled-coil region" evidence="1">
    <location>
        <begin position="216"/>
        <end position="278"/>
    </location>
</feature>
<accession>A0A366M9V4</accession>
<name>A0A366M9V4_9EURY</name>
<organism evidence="3 4">
    <name type="scientific">Candidatus Methanobinarius endosymbioticus</name>
    <dbReference type="NCBI Taxonomy" id="2006182"/>
    <lineage>
        <taxon>Archaea</taxon>
        <taxon>Methanobacteriati</taxon>
        <taxon>Methanobacteriota</taxon>
        <taxon>Methanomada group</taxon>
        <taxon>Methanobacteria</taxon>
        <taxon>Methanobacteriales</taxon>
        <taxon>Methanobacteriaceae</taxon>
        <taxon>Candidatus Methanobinarius</taxon>
    </lineage>
</organism>
<keyword evidence="1" id="KW-0175">Coiled coil</keyword>
<comment type="caution">
    <text evidence="3">The sequence shown here is derived from an EMBL/GenBank/DDBJ whole genome shotgun (WGS) entry which is preliminary data.</text>
</comment>
<evidence type="ECO:0000313" key="3">
    <source>
        <dbReference type="EMBL" id="RBQ22955.1"/>
    </source>
</evidence>
<evidence type="ECO:0000256" key="2">
    <source>
        <dbReference type="SAM" id="MobiDB-lite"/>
    </source>
</evidence>
<feature type="compositionally biased region" description="Basic and acidic residues" evidence="2">
    <location>
        <begin position="411"/>
        <end position="449"/>
    </location>
</feature>
<sequence>MDFKNLNKSDGHIIHNFDLDEKEISNHDNLSNTDNSINVNNKDKINNDIADGINIMNNDNIDDNINKNSNRNNINSFNRNFQSKSHNNEQKPVDVRIIGDGPEKSEFLSKTIKNIDLFDDFNIIISSIITTNNVEIAKNNVIGSDIVLIATSSGDEGKILFSNFYNSLKTNLNYVEFLNFPKLRDVEITDIKNVENEIKNSIIRAGLSSIFDIANINQVRSELLKLNDNFDQSKDENEKITLENEILIKEAKQLQEKNNDLNNEIKELHEHIDEVKLNFADFKSRYSNIHSRNIIEIFPIAELWIEVFDEVLADDEVDKIVIATNKFKPDNILVGQGYIGAISKEDAINWIKIIKTALIFVENENEELQEEILNYYKKKHDNTVHNELEDSYNNDSANNHDADYTNYSNDNKNHCKNNHDGQDSDQRYYNDSNDNKYNKYENNESNKSDDDYEEDYDITNQFRNFWD</sequence>
<gene>
    <name evidence="3" type="ORF">ALNOE001_13480</name>
</gene>
<proteinExistence type="predicted"/>